<evidence type="ECO:0000313" key="3">
    <source>
        <dbReference type="Proteomes" id="UP000235965"/>
    </source>
</evidence>
<dbReference type="InterPro" id="IPR004875">
    <property type="entry name" value="DDE_SF_endonuclease_dom"/>
</dbReference>
<name>A0A2J7RN98_9NEOP</name>
<dbReference type="PANTHER" id="PTHR19303:SF26">
    <property type="entry name" value="TIGGER TRANSPOSABLE ELEMENT-DERIVED PROTEIN 1"/>
    <property type="match status" value="1"/>
</dbReference>
<dbReference type="AlphaFoldDB" id="A0A2J7RN98"/>
<protein>
    <recommendedName>
        <fullName evidence="1">DDE-1 domain-containing protein</fullName>
    </recommendedName>
</protein>
<dbReference type="OrthoDB" id="125347at2759"/>
<dbReference type="InterPro" id="IPR050863">
    <property type="entry name" value="CenT-Element_Derived"/>
</dbReference>
<dbReference type="PANTHER" id="PTHR19303">
    <property type="entry name" value="TRANSPOSON"/>
    <property type="match status" value="1"/>
</dbReference>
<dbReference type="Proteomes" id="UP000235965">
    <property type="component" value="Unassembled WGS sequence"/>
</dbReference>
<dbReference type="EMBL" id="NEVH01002545">
    <property type="protein sequence ID" value="PNF42292.1"/>
    <property type="molecule type" value="Genomic_DNA"/>
</dbReference>
<dbReference type="InParanoid" id="A0A2J7RN98"/>
<evidence type="ECO:0000259" key="1">
    <source>
        <dbReference type="Pfam" id="PF03184"/>
    </source>
</evidence>
<keyword evidence="3" id="KW-1185">Reference proteome</keyword>
<organism evidence="2 3">
    <name type="scientific">Cryptotermes secundus</name>
    <dbReference type="NCBI Taxonomy" id="105785"/>
    <lineage>
        <taxon>Eukaryota</taxon>
        <taxon>Metazoa</taxon>
        <taxon>Ecdysozoa</taxon>
        <taxon>Arthropoda</taxon>
        <taxon>Hexapoda</taxon>
        <taxon>Insecta</taxon>
        <taxon>Pterygota</taxon>
        <taxon>Neoptera</taxon>
        <taxon>Polyneoptera</taxon>
        <taxon>Dictyoptera</taxon>
        <taxon>Blattodea</taxon>
        <taxon>Blattoidea</taxon>
        <taxon>Termitoidae</taxon>
        <taxon>Kalotermitidae</taxon>
        <taxon>Cryptotermitinae</taxon>
        <taxon>Cryptotermes</taxon>
    </lineage>
</organism>
<proteinExistence type="predicted"/>
<reference evidence="2 3" key="1">
    <citation type="submission" date="2017-12" db="EMBL/GenBank/DDBJ databases">
        <title>Hemimetabolous genomes reveal molecular basis of termite eusociality.</title>
        <authorList>
            <person name="Harrison M.C."/>
            <person name="Jongepier E."/>
            <person name="Robertson H.M."/>
            <person name="Arning N."/>
            <person name="Bitard-Feildel T."/>
            <person name="Chao H."/>
            <person name="Childers C.P."/>
            <person name="Dinh H."/>
            <person name="Doddapaneni H."/>
            <person name="Dugan S."/>
            <person name="Gowin J."/>
            <person name="Greiner C."/>
            <person name="Han Y."/>
            <person name="Hu H."/>
            <person name="Hughes D.S.T."/>
            <person name="Huylmans A.-K."/>
            <person name="Kemena C."/>
            <person name="Kremer L.P.M."/>
            <person name="Lee S.L."/>
            <person name="Lopez-Ezquerra A."/>
            <person name="Mallet L."/>
            <person name="Monroy-Kuhn J.M."/>
            <person name="Moser A."/>
            <person name="Murali S.C."/>
            <person name="Muzny D.M."/>
            <person name="Otani S."/>
            <person name="Piulachs M.-D."/>
            <person name="Poelchau M."/>
            <person name="Qu J."/>
            <person name="Schaub F."/>
            <person name="Wada-Katsumata A."/>
            <person name="Worley K.C."/>
            <person name="Xie Q."/>
            <person name="Ylla G."/>
            <person name="Poulsen M."/>
            <person name="Gibbs R.A."/>
            <person name="Schal C."/>
            <person name="Richards S."/>
            <person name="Belles X."/>
            <person name="Korb J."/>
            <person name="Bornberg-Bauer E."/>
        </authorList>
    </citation>
    <scope>NUCLEOTIDE SEQUENCE [LARGE SCALE GENOMIC DNA]</scope>
    <source>
        <tissue evidence="2">Whole body</tissue>
    </source>
</reference>
<dbReference type="GO" id="GO:0003677">
    <property type="term" value="F:DNA binding"/>
    <property type="evidence" value="ECO:0007669"/>
    <property type="project" value="TreeGrafter"/>
</dbReference>
<accession>A0A2J7RN98</accession>
<dbReference type="Pfam" id="PF03184">
    <property type="entry name" value="DDE_1"/>
    <property type="match status" value="1"/>
</dbReference>
<comment type="caution">
    <text evidence="2">The sequence shown here is derived from an EMBL/GenBank/DDBJ whole genome shotgun (WGS) entry which is preliminary data.</text>
</comment>
<feature type="domain" description="DDE-1" evidence="1">
    <location>
        <begin position="1"/>
        <end position="161"/>
    </location>
</feature>
<sequence>MLIYHSENPRALMNNAKSILPVHYKWNNKVWMTAHQFTTWFTEYFEPTVETYCLEKKTPFKTLLPIDNSPGRPRALMEMYNEINVVFMAANTISILQPMDKGVILTFMPYYLRNTFCKAIAVTDSDFSDGSEQSKLKTFWKGFTILDAIKNIHDSWEVKISILTGVWKKLIPTLMDDFEGFKTSLEEVTADMVETAKEVELEVH</sequence>
<dbReference type="STRING" id="105785.A0A2J7RN98"/>
<evidence type="ECO:0000313" key="2">
    <source>
        <dbReference type="EMBL" id="PNF42292.1"/>
    </source>
</evidence>
<dbReference type="GO" id="GO:0005634">
    <property type="term" value="C:nucleus"/>
    <property type="evidence" value="ECO:0007669"/>
    <property type="project" value="TreeGrafter"/>
</dbReference>
<gene>
    <name evidence="2" type="ORF">B7P43_G05538</name>
</gene>